<feature type="coiled-coil region" evidence="1">
    <location>
        <begin position="15"/>
        <end position="77"/>
    </location>
</feature>
<dbReference type="Pfam" id="PF06470">
    <property type="entry name" value="SMC_hinge"/>
    <property type="match status" value="1"/>
</dbReference>
<name>X1QFI2_9ZZZZ</name>
<gene>
    <name evidence="3" type="ORF">S06H3_59501</name>
</gene>
<protein>
    <recommendedName>
        <fullName evidence="2">SMC hinge domain-containing protein</fullName>
    </recommendedName>
</protein>
<proteinExistence type="predicted"/>
<dbReference type="EMBL" id="BARV01038670">
    <property type="protein sequence ID" value="GAI49800.1"/>
    <property type="molecule type" value="Genomic_DNA"/>
</dbReference>
<sequence>IEEISSRDLATQEAIDLLDRELDALNHTMEEVTGTVEKLTGLRTNLAEKYDHRLAQRDRLVAERNLLNERRAALAAEREFLDRLISSFEGLGEGVRNAVKAPCLAGRVNGVLADLVSADPEYLPALEAALEGSLGYIVVDSPEAARAGASHLAENQIGRAVLICADGADTPEPAPMPGPDDGILGPVVGFAQVEEKYQPL</sequence>
<dbReference type="SUPFAM" id="SSF75553">
    <property type="entry name" value="Smc hinge domain"/>
    <property type="match status" value="1"/>
</dbReference>
<dbReference type="GO" id="GO:0005694">
    <property type="term" value="C:chromosome"/>
    <property type="evidence" value="ECO:0007669"/>
    <property type="project" value="InterPro"/>
</dbReference>
<dbReference type="InterPro" id="IPR036277">
    <property type="entry name" value="SMC_hinge_sf"/>
</dbReference>
<evidence type="ECO:0000259" key="2">
    <source>
        <dbReference type="Pfam" id="PF06470"/>
    </source>
</evidence>
<keyword evidence="1" id="KW-0175">Coiled coil</keyword>
<evidence type="ECO:0000313" key="3">
    <source>
        <dbReference type="EMBL" id="GAI49800.1"/>
    </source>
</evidence>
<feature type="non-terminal residue" evidence="3">
    <location>
        <position position="200"/>
    </location>
</feature>
<dbReference type="Gene3D" id="1.20.1060.20">
    <property type="match status" value="1"/>
</dbReference>
<accession>X1QFI2</accession>
<dbReference type="AlphaFoldDB" id="X1QFI2"/>
<organism evidence="3">
    <name type="scientific">marine sediment metagenome</name>
    <dbReference type="NCBI Taxonomy" id="412755"/>
    <lineage>
        <taxon>unclassified sequences</taxon>
        <taxon>metagenomes</taxon>
        <taxon>ecological metagenomes</taxon>
    </lineage>
</organism>
<dbReference type="GO" id="GO:0005524">
    <property type="term" value="F:ATP binding"/>
    <property type="evidence" value="ECO:0007669"/>
    <property type="project" value="InterPro"/>
</dbReference>
<feature type="non-terminal residue" evidence="3">
    <location>
        <position position="1"/>
    </location>
</feature>
<evidence type="ECO:0000256" key="1">
    <source>
        <dbReference type="SAM" id="Coils"/>
    </source>
</evidence>
<comment type="caution">
    <text evidence="3">The sequence shown here is derived from an EMBL/GenBank/DDBJ whole genome shotgun (WGS) entry which is preliminary data.</text>
</comment>
<feature type="domain" description="SMC hinge" evidence="2">
    <location>
        <begin position="108"/>
        <end position="199"/>
    </location>
</feature>
<dbReference type="GO" id="GO:0051276">
    <property type="term" value="P:chromosome organization"/>
    <property type="evidence" value="ECO:0007669"/>
    <property type="project" value="InterPro"/>
</dbReference>
<reference evidence="3" key="1">
    <citation type="journal article" date="2014" name="Front. Microbiol.">
        <title>High frequency of phylogenetically diverse reductive dehalogenase-homologous genes in deep subseafloor sedimentary metagenomes.</title>
        <authorList>
            <person name="Kawai M."/>
            <person name="Futagami T."/>
            <person name="Toyoda A."/>
            <person name="Takaki Y."/>
            <person name="Nishi S."/>
            <person name="Hori S."/>
            <person name="Arai W."/>
            <person name="Tsubouchi T."/>
            <person name="Morono Y."/>
            <person name="Uchiyama I."/>
            <person name="Ito T."/>
            <person name="Fujiyama A."/>
            <person name="Inagaki F."/>
            <person name="Takami H."/>
        </authorList>
    </citation>
    <scope>NUCLEOTIDE SEQUENCE</scope>
    <source>
        <strain evidence="3">Expedition CK06-06</strain>
    </source>
</reference>
<dbReference type="InterPro" id="IPR010935">
    <property type="entry name" value="SMC_hinge"/>
</dbReference>